<dbReference type="InterPro" id="IPR013517">
    <property type="entry name" value="FG-GAP"/>
</dbReference>
<dbReference type="Proteomes" id="UP000197003">
    <property type="component" value="Chromosome"/>
</dbReference>
<dbReference type="AlphaFoldDB" id="A0A1Z3NCC8"/>
<organism evidence="3 4">
    <name type="scientific">Bdellovibrio bacteriovorus</name>
    <dbReference type="NCBI Taxonomy" id="959"/>
    <lineage>
        <taxon>Bacteria</taxon>
        <taxon>Pseudomonadati</taxon>
        <taxon>Bdellovibrionota</taxon>
        <taxon>Bdellovibrionia</taxon>
        <taxon>Bdellovibrionales</taxon>
        <taxon>Pseudobdellovibrionaceae</taxon>
        <taxon>Bdellovibrio</taxon>
    </lineage>
</organism>
<dbReference type="EMBL" id="CP020946">
    <property type="protein sequence ID" value="ASD65087.1"/>
    <property type="molecule type" value="Genomic_DNA"/>
</dbReference>
<gene>
    <name evidence="3" type="ORF">B9G79_16685</name>
</gene>
<accession>A0A1Z3NCC8</accession>
<dbReference type="PANTHER" id="PTHR16026:SF0">
    <property type="entry name" value="CARTILAGE ACIDIC PROTEIN 1"/>
    <property type="match status" value="1"/>
</dbReference>
<dbReference type="OrthoDB" id="5297030at2"/>
<dbReference type="InterPro" id="IPR028994">
    <property type="entry name" value="Integrin_alpha_N"/>
</dbReference>
<dbReference type="InterPro" id="IPR011519">
    <property type="entry name" value="UnbV_ASPIC"/>
</dbReference>
<keyword evidence="1" id="KW-0732">Signal</keyword>
<proteinExistence type="predicted"/>
<evidence type="ECO:0000256" key="1">
    <source>
        <dbReference type="ARBA" id="ARBA00022729"/>
    </source>
</evidence>
<dbReference type="InterPro" id="IPR027039">
    <property type="entry name" value="Crtac1"/>
</dbReference>
<dbReference type="SUPFAM" id="SSF69318">
    <property type="entry name" value="Integrin alpha N-terminal domain"/>
    <property type="match status" value="1"/>
</dbReference>
<sequence length="545" mass="60448">MNRAFFCAAVIVGCFVVGFKVSSPEGSFQAGREDLSSTASQFQDVTELSGIPKVHSGTIVFGDYDGDGWVDMLAAGRLFRNVSNERNIRFTEVTDSVGIQDLKGAPLFVDIDNNGLLDILTTKGQAFVQVSLGRFVESSAALKFAVPDHAHDLAIVDVNKDGLMDVLVGFAEPKFGDPLLPPKMYLNIKGRYFQDATPSVFTQNPNYLRGIAVADYDNNGQTDAYFSNYRLRPNNFYTLNPTIMVDKAPLLNVQGDHDPKKFYDSTRKAYYGPQYGHTIASIWVDLDNDGNLDLWVSNLVHKFVGMTPKGTFDQRGYLCDDSKIYRNTGHPLYRLIDVRAQSGIPYRPIGDFSKYKGDELWAQTTAADFDNDGLLDVYISQVYDLAYSYSVLYKNLGKFKFQEVSALHGTRVFDSYAAAWADLNNDGKMDLVQSGRAKNKEAPAIRVLQNVMGDGSNYLRVQIKGTRSGTQAVAAQVRVYHSDGVFLRQVDGVTGTMNQQNDPTLHFGLGPVKNISKVEVRWPSGKVQVLDNVSVNSTLKIEEPR</sequence>
<dbReference type="Gene3D" id="2.130.10.130">
    <property type="entry name" value="Integrin alpha, N-terminal"/>
    <property type="match status" value="1"/>
</dbReference>
<dbReference type="Pfam" id="PF07593">
    <property type="entry name" value="UnbV_ASPIC"/>
    <property type="match status" value="1"/>
</dbReference>
<name>A0A1Z3NCC8_BDEBC</name>
<evidence type="ECO:0000313" key="4">
    <source>
        <dbReference type="Proteomes" id="UP000197003"/>
    </source>
</evidence>
<dbReference type="Pfam" id="PF13517">
    <property type="entry name" value="FG-GAP_3"/>
    <property type="match status" value="2"/>
</dbReference>
<reference evidence="3 4" key="1">
    <citation type="submission" date="2017-04" db="EMBL/GenBank/DDBJ databases">
        <title>Whole genome sequence of Bdellovibrio bacteriovorus strain SSB218315.</title>
        <authorList>
            <person name="Oyedara O."/>
            <person name="Rodriguez-Perez M.A."/>
        </authorList>
    </citation>
    <scope>NUCLEOTIDE SEQUENCE [LARGE SCALE GENOMIC DNA]</scope>
    <source>
        <strain evidence="3 4">SSB218315</strain>
    </source>
</reference>
<evidence type="ECO:0000313" key="3">
    <source>
        <dbReference type="EMBL" id="ASD65087.1"/>
    </source>
</evidence>
<dbReference type="PANTHER" id="PTHR16026">
    <property type="entry name" value="CARTILAGE ACIDIC PROTEIN 1"/>
    <property type="match status" value="1"/>
</dbReference>
<protein>
    <submittedName>
        <fullName evidence="3">Rhs family protein</fullName>
    </submittedName>
</protein>
<feature type="domain" description="ASPIC/UnbV" evidence="2">
    <location>
        <begin position="472"/>
        <end position="539"/>
    </location>
</feature>
<evidence type="ECO:0000259" key="2">
    <source>
        <dbReference type="Pfam" id="PF07593"/>
    </source>
</evidence>
<dbReference type="RefSeq" id="WP_088566496.1">
    <property type="nucleotide sequence ID" value="NZ_CP020946.1"/>
</dbReference>